<dbReference type="AlphaFoldDB" id="A0A380T7L7"/>
<gene>
    <name evidence="2" type="ORF">DF3PB_10106</name>
</gene>
<dbReference type="EMBL" id="UIDG01000001">
    <property type="protein sequence ID" value="SUS03354.1"/>
    <property type="molecule type" value="Genomic_DNA"/>
</dbReference>
<evidence type="ECO:0000313" key="2">
    <source>
        <dbReference type="EMBL" id="SUS03354.1"/>
    </source>
</evidence>
<feature type="transmembrane region" description="Helical" evidence="1">
    <location>
        <begin position="37"/>
        <end position="54"/>
    </location>
</feature>
<protein>
    <submittedName>
        <fullName evidence="2">Uncharacterized protein</fullName>
    </submittedName>
</protein>
<reference evidence="2" key="1">
    <citation type="submission" date="2018-07" db="EMBL/GenBank/DDBJ databases">
        <authorList>
            <person name="Quirk P.G."/>
            <person name="Krulwich T.A."/>
        </authorList>
    </citation>
    <scope>NUCLEOTIDE SEQUENCE</scope>
</reference>
<organism evidence="2">
    <name type="scientific">metagenome</name>
    <dbReference type="NCBI Taxonomy" id="256318"/>
    <lineage>
        <taxon>unclassified sequences</taxon>
        <taxon>metagenomes</taxon>
    </lineage>
</organism>
<keyword evidence="1" id="KW-0472">Membrane</keyword>
<keyword evidence="1" id="KW-0812">Transmembrane</keyword>
<accession>A0A380T7L7</accession>
<evidence type="ECO:0000256" key="1">
    <source>
        <dbReference type="SAM" id="Phobius"/>
    </source>
</evidence>
<name>A0A380T7L7_9ZZZZ</name>
<sequence>MTFKREVDMASKLGTQLKEQSVALAHKAGEEARKHPIAATALVAAAIGIVAVAIKRASRPPRRI</sequence>
<proteinExistence type="predicted"/>
<keyword evidence="1" id="KW-1133">Transmembrane helix</keyword>